<feature type="region of interest" description="Disordered" evidence="6">
    <location>
        <begin position="191"/>
        <end position="224"/>
    </location>
</feature>
<keyword evidence="3 8" id="KW-0418">Kinase</keyword>
<dbReference type="GO" id="GO:0004674">
    <property type="term" value="F:protein serine/threonine kinase activity"/>
    <property type="evidence" value="ECO:0007669"/>
    <property type="project" value="UniProtKB-KW"/>
</dbReference>
<feature type="compositionally biased region" description="Basic and acidic residues" evidence="6">
    <location>
        <begin position="200"/>
        <end position="212"/>
    </location>
</feature>
<keyword evidence="4 5" id="KW-0067">ATP-binding</keyword>
<comment type="caution">
    <text evidence="8">The sequence shown here is derived from an EMBL/GenBank/DDBJ whole genome shotgun (WGS) entry which is preliminary data.</text>
</comment>
<evidence type="ECO:0000259" key="7">
    <source>
        <dbReference type="PROSITE" id="PS50011"/>
    </source>
</evidence>
<dbReference type="CDD" id="cd14014">
    <property type="entry name" value="STKc_PknB_like"/>
    <property type="match status" value="1"/>
</dbReference>
<feature type="region of interest" description="Disordered" evidence="6">
    <location>
        <begin position="337"/>
        <end position="361"/>
    </location>
</feature>
<keyword evidence="1" id="KW-0808">Transferase</keyword>
<evidence type="ECO:0000313" key="8">
    <source>
        <dbReference type="EMBL" id="MBE2999346.1"/>
    </source>
</evidence>
<accession>A0ABR9P674</accession>
<dbReference type="PANTHER" id="PTHR43289:SF34">
    <property type="entry name" value="SERINE_THREONINE-PROTEIN KINASE YBDM-RELATED"/>
    <property type="match status" value="1"/>
</dbReference>
<dbReference type="SUPFAM" id="SSF56112">
    <property type="entry name" value="Protein kinase-like (PK-like)"/>
    <property type="match status" value="1"/>
</dbReference>
<organism evidence="8 9">
    <name type="scientific">Nocardiopsis coralli</name>
    <dbReference type="NCBI Taxonomy" id="2772213"/>
    <lineage>
        <taxon>Bacteria</taxon>
        <taxon>Bacillati</taxon>
        <taxon>Actinomycetota</taxon>
        <taxon>Actinomycetes</taxon>
        <taxon>Streptosporangiales</taxon>
        <taxon>Nocardiopsidaceae</taxon>
        <taxon>Nocardiopsis</taxon>
    </lineage>
</organism>
<protein>
    <submittedName>
        <fullName evidence="8">Serine/threonine protein kinase</fullName>
    </submittedName>
</protein>
<keyword evidence="2 5" id="KW-0547">Nucleotide-binding</keyword>
<keyword evidence="8" id="KW-0723">Serine/threonine-protein kinase</keyword>
<dbReference type="PROSITE" id="PS50011">
    <property type="entry name" value="PROTEIN_KINASE_DOM"/>
    <property type="match status" value="1"/>
</dbReference>
<dbReference type="EMBL" id="JADBGI010000008">
    <property type="protein sequence ID" value="MBE2999346.1"/>
    <property type="molecule type" value="Genomic_DNA"/>
</dbReference>
<dbReference type="SMART" id="SM00220">
    <property type="entry name" value="S_TKc"/>
    <property type="match status" value="1"/>
</dbReference>
<evidence type="ECO:0000256" key="1">
    <source>
        <dbReference type="ARBA" id="ARBA00022679"/>
    </source>
</evidence>
<sequence>MRARGARRLSRLEPEDPEEVGGHAVRGRIGSGGMGVVYAADSPGGQEYLAVKVVHAEHAADPRFRERFAHEARLLSKVNSASVARFVHADVESEQPWMVTEYVPGPPLRRHVERFGRMRGGMLLGLAVGTAEALRDVHAAGVVHRDLKPGNVVLSAAGPKILDFGIAHAVEEPDPTKWLRLRRMRRAYRERGLPSPESLADERTADHRDRRGTPGWISPEQYRDEPTTEASDVFLWGALVAFAAAAHDPFGRAPVREMARRVVHEEPDLEYLPPGLERLVRAAMAKDPAARPDSVELLRAALASEGPQGGVRTPQDGIADGLGPAAVRGVMERHWTRADVRVPRPPRLPRRRARAAGQSSP</sequence>
<feature type="binding site" evidence="5">
    <location>
        <position position="52"/>
    </location>
    <ligand>
        <name>ATP</name>
        <dbReference type="ChEBI" id="CHEBI:30616"/>
    </ligand>
</feature>
<keyword evidence="9" id="KW-1185">Reference proteome</keyword>
<proteinExistence type="predicted"/>
<dbReference type="Pfam" id="PF00069">
    <property type="entry name" value="Pkinase"/>
    <property type="match status" value="1"/>
</dbReference>
<feature type="domain" description="Protein kinase" evidence="7">
    <location>
        <begin position="23"/>
        <end position="303"/>
    </location>
</feature>
<dbReference type="InterPro" id="IPR008271">
    <property type="entry name" value="Ser/Thr_kinase_AS"/>
</dbReference>
<evidence type="ECO:0000256" key="6">
    <source>
        <dbReference type="SAM" id="MobiDB-lite"/>
    </source>
</evidence>
<dbReference type="Gene3D" id="1.10.510.10">
    <property type="entry name" value="Transferase(Phosphotransferase) domain 1"/>
    <property type="match status" value="1"/>
</dbReference>
<dbReference type="Gene3D" id="3.30.200.20">
    <property type="entry name" value="Phosphorylase Kinase, domain 1"/>
    <property type="match status" value="1"/>
</dbReference>
<dbReference type="InterPro" id="IPR011009">
    <property type="entry name" value="Kinase-like_dom_sf"/>
</dbReference>
<dbReference type="PANTHER" id="PTHR43289">
    <property type="entry name" value="MITOGEN-ACTIVATED PROTEIN KINASE KINASE KINASE 20-RELATED"/>
    <property type="match status" value="1"/>
</dbReference>
<evidence type="ECO:0000256" key="5">
    <source>
        <dbReference type="PROSITE-ProRule" id="PRU10141"/>
    </source>
</evidence>
<gene>
    <name evidence="8" type="ORF">IDM40_11600</name>
</gene>
<dbReference type="PROSITE" id="PS00107">
    <property type="entry name" value="PROTEIN_KINASE_ATP"/>
    <property type="match status" value="1"/>
</dbReference>
<feature type="region of interest" description="Disordered" evidence="6">
    <location>
        <begin position="1"/>
        <end position="24"/>
    </location>
</feature>
<evidence type="ECO:0000256" key="4">
    <source>
        <dbReference type="ARBA" id="ARBA00022840"/>
    </source>
</evidence>
<dbReference type="InterPro" id="IPR017441">
    <property type="entry name" value="Protein_kinase_ATP_BS"/>
</dbReference>
<evidence type="ECO:0000256" key="2">
    <source>
        <dbReference type="ARBA" id="ARBA00022741"/>
    </source>
</evidence>
<dbReference type="PROSITE" id="PS00108">
    <property type="entry name" value="PROTEIN_KINASE_ST"/>
    <property type="match status" value="1"/>
</dbReference>
<evidence type="ECO:0000313" key="9">
    <source>
        <dbReference type="Proteomes" id="UP000806528"/>
    </source>
</evidence>
<dbReference type="Proteomes" id="UP000806528">
    <property type="component" value="Unassembled WGS sequence"/>
</dbReference>
<evidence type="ECO:0000256" key="3">
    <source>
        <dbReference type="ARBA" id="ARBA00022777"/>
    </source>
</evidence>
<dbReference type="RefSeq" id="WP_193121963.1">
    <property type="nucleotide sequence ID" value="NZ_JADBGI010000008.1"/>
</dbReference>
<name>A0ABR9P674_9ACTN</name>
<reference evidence="8 9" key="1">
    <citation type="submission" date="2020-09" db="EMBL/GenBank/DDBJ databases">
        <title>Diversity and distribution of actinomycetes associated with coral in the coast of Hainan.</title>
        <authorList>
            <person name="Li F."/>
        </authorList>
    </citation>
    <scope>NUCLEOTIDE SEQUENCE [LARGE SCALE GENOMIC DNA]</scope>
    <source>
        <strain evidence="8 9">HNM0947</strain>
    </source>
</reference>
<dbReference type="InterPro" id="IPR000719">
    <property type="entry name" value="Prot_kinase_dom"/>
</dbReference>